<dbReference type="Proteomes" id="UP000002051">
    <property type="component" value="Chromosome 4"/>
</dbReference>
<evidence type="ECO:0000313" key="2">
    <source>
        <dbReference type="EMBL" id="AES87543.2"/>
    </source>
</evidence>
<accession>G7JJJ7</accession>
<organism evidence="2 4">
    <name type="scientific">Medicago truncatula</name>
    <name type="common">Barrel medic</name>
    <name type="synonym">Medicago tribuloides</name>
    <dbReference type="NCBI Taxonomy" id="3880"/>
    <lineage>
        <taxon>Eukaryota</taxon>
        <taxon>Viridiplantae</taxon>
        <taxon>Streptophyta</taxon>
        <taxon>Embryophyta</taxon>
        <taxon>Tracheophyta</taxon>
        <taxon>Spermatophyta</taxon>
        <taxon>Magnoliopsida</taxon>
        <taxon>eudicotyledons</taxon>
        <taxon>Gunneridae</taxon>
        <taxon>Pentapetalae</taxon>
        <taxon>rosids</taxon>
        <taxon>fabids</taxon>
        <taxon>Fabales</taxon>
        <taxon>Fabaceae</taxon>
        <taxon>Papilionoideae</taxon>
        <taxon>50 kb inversion clade</taxon>
        <taxon>NPAAA clade</taxon>
        <taxon>Hologalegina</taxon>
        <taxon>IRL clade</taxon>
        <taxon>Trifolieae</taxon>
        <taxon>Medicago</taxon>
    </lineage>
</organism>
<dbReference type="EnsemblPlants" id="AES87543">
    <property type="protein sequence ID" value="AES87543"/>
    <property type="gene ID" value="MTR_4g029360"/>
</dbReference>
<keyword evidence="4" id="KW-1185">Reference proteome</keyword>
<dbReference type="InterPro" id="IPR052929">
    <property type="entry name" value="RNase_H-like_EbsB-rel"/>
</dbReference>
<dbReference type="EMBL" id="CM001220">
    <property type="protein sequence ID" value="AES87543.2"/>
    <property type="molecule type" value="Genomic_DNA"/>
</dbReference>
<evidence type="ECO:0000313" key="4">
    <source>
        <dbReference type="Proteomes" id="UP000002051"/>
    </source>
</evidence>
<dbReference type="PANTHER" id="PTHR47074:SF48">
    <property type="entry name" value="POLYNUCLEOTIDYL TRANSFERASE, RIBONUCLEASE H-LIKE SUPERFAMILY PROTEIN"/>
    <property type="match status" value="1"/>
</dbReference>
<dbReference type="Pfam" id="PF13456">
    <property type="entry name" value="RVT_3"/>
    <property type="match status" value="1"/>
</dbReference>
<feature type="non-terminal residue" evidence="2">
    <location>
        <position position="1"/>
    </location>
</feature>
<dbReference type="InterPro" id="IPR002156">
    <property type="entry name" value="RNaseH_domain"/>
</dbReference>
<dbReference type="HOGENOM" id="CLU_1222376_0_0_1"/>
<dbReference type="PANTHER" id="PTHR47074">
    <property type="entry name" value="BNAC02G40300D PROTEIN"/>
    <property type="match status" value="1"/>
</dbReference>
<reference evidence="2 4" key="1">
    <citation type="journal article" date="2011" name="Nature">
        <title>The Medicago genome provides insight into the evolution of rhizobial symbioses.</title>
        <authorList>
            <person name="Young N.D."/>
            <person name="Debelle F."/>
            <person name="Oldroyd G.E."/>
            <person name="Geurts R."/>
            <person name="Cannon S.B."/>
            <person name="Udvardi M.K."/>
            <person name="Benedito V.A."/>
            <person name="Mayer K.F."/>
            <person name="Gouzy J."/>
            <person name="Schoof H."/>
            <person name="Van de Peer Y."/>
            <person name="Proost S."/>
            <person name="Cook D.R."/>
            <person name="Meyers B.C."/>
            <person name="Spannagl M."/>
            <person name="Cheung F."/>
            <person name="De Mita S."/>
            <person name="Krishnakumar V."/>
            <person name="Gundlach H."/>
            <person name="Zhou S."/>
            <person name="Mudge J."/>
            <person name="Bharti A.K."/>
            <person name="Murray J.D."/>
            <person name="Naoumkina M.A."/>
            <person name="Rosen B."/>
            <person name="Silverstein K.A."/>
            <person name="Tang H."/>
            <person name="Rombauts S."/>
            <person name="Zhao P.X."/>
            <person name="Zhou P."/>
            <person name="Barbe V."/>
            <person name="Bardou P."/>
            <person name="Bechner M."/>
            <person name="Bellec A."/>
            <person name="Berger A."/>
            <person name="Berges H."/>
            <person name="Bidwell S."/>
            <person name="Bisseling T."/>
            <person name="Choisne N."/>
            <person name="Couloux A."/>
            <person name="Denny R."/>
            <person name="Deshpande S."/>
            <person name="Dai X."/>
            <person name="Doyle J.J."/>
            <person name="Dudez A.M."/>
            <person name="Farmer A.D."/>
            <person name="Fouteau S."/>
            <person name="Franken C."/>
            <person name="Gibelin C."/>
            <person name="Gish J."/>
            <person name="Goldstein S."/>
            <person name="Gonzalez A.J."/>
            <person name="Green P.J."/>
            <person name="Hallab A."/>
            <person name="Hartog M."/>
            <person name="Hua A."/>
            <person name="Humphray S.J."/>
            <person name="Jeong D.H."/>
            <person name="Jing Y."/>
            <person name="Jocker A."/>
            <person name="Kenton S.M."/>
            <person name="Kim D.J."/>
            <person name="Klee K."/>
            <person name="Lai H."/>
            <person name="Lang C."/>
            <person name="Lin S."/>
            <person name="Macmil S.L."/>
            <person name="Magdelenat G."/>
            <person name="Matthews L."/>
            <person name="McCorrison J."/>
            <person name="Monaghan E.L."/>
            <person name="Mun J.H."/>
            <person name="Najar F.Z."/>
            <person name="Nicholson C."/>
            <person name="Noirot C."/>
            <person name="O'Bleness M."/>
            <person name="Paule C.R."/>
            <person name="Poulain J."/>
            <person name="Prion F."/>
            <person name="Qin B."/>
            <person name="Qu C."/>
            <person name="Retzel E.F."/>
            <person name="Riddle C."/>
            <person name="Sallet E."/>
            <person name="Samain S."/>
            <person name="Samson N."/>
            <person name="Sanders I."/>
            <person name="Saurat O."/>
            <person name="Scarpelli C."/>
            <person name="Schiex T."/>
            <person name="Segurens B."/>
            <person name="Severin A.J."/>
            <person name="Sherrier D.J."/>
            <person name="Shi R."/>
            <person name="Sims S."/>
            <person name="Singer S.R."/>
            <person name="Sinharoy S."/>
            <person name="Sterck L."/>
            <person name="Viollet A."/>
            <person name="Wang B.B."/>
            <person name="Wang K."/>
            <person name="Wang M."/>
            <person name="Wang X."/>
            <person name="Warfsmann J."/>
            <person name="Weissenbach J."/>
            <person name="White D.D."/>
            <person name="White J.D."/>
            <person name="Wiley G.B."/>
            <person name="Wincker P."/>
            <person name="Xing Y."/>
            <person name="Yang L."/>
            <person name="Yao Z."/>
            <person name="Ying F."/>
            <person name="Zhai J."/>
            <person name="Zhou L."/>
            <person name="Zuber A."/>
            <person name="Denarie J."/>
            <person name="Dixon R.A."/>
            <person name="May G.D."/>
            <person name="Schwartz D.C."/>
            <person name="Rogers J."/>
            <person name="Quetier F."/>
            <person name="Town C.D."/>
            <person name="Roe B.A."/>
        </authorList>
    </citation>
    <scope>NUCLEOTIDE SEQUENCE [LARGE SCALE GENOMIC DNA]</scope>
    <source>
        <strain evidence="2">A17</strain>
        <strain evidence="3 4">cv. Jemalong A17</strain>
    </source>
</reference>
<dbReference type="eggNOG" id="ENOG502SWTJ">
    <property type="taxonomic scope" value="Eukaryota"/>
</dbReference>
<proteinExistence type="predicted"/>
<feature type="domain" description="RNase H type-1" evidence="1">
    <location>
        <begin position="117"/>
        <end position="227"/>
    </location>
</feature>
<reference evidence="3" key="3">
    <citation type="submission" date="2015-04" db="UniProtKB">
        <authorList>
            <consortium name="EnsemblPlants"/>
        </authorList>
    </citation>
    <scope>IDENTIFICATION</scope>
    <source>
        <strain evidence="3">cv. Jemalong A17</strain>
    </source>
</reference>
<dbReference type="PaxDb" id="3880-AES87543"/>
<reference evidence="2 4" key="2">
    <citation type="journal article" date="2014" name="BMC Genomics">
        <title>An improved genome release (version Mt4.0) for the model legume Medicago truncatula.</title>
        <authorList>
            <person name="Tang H."/>
            <person name="Krishnakumar V."/>
            <person name="Bidwell S."/>
            <person name="Rosen B."/>
            <person name="Chan A."/>
            <person name="Zhou S."/>
            <person name="Gentzbittel L."/>
            <person name="Childs K.L."/>
            <person name="Yandell M."/>
            <person name="Gundlach H."/>
            <person name="Mayer K.F."/>
            <person name="Schwartz D.C."/>
            <person name="Town C.D."/>
        </authorList>
    </citation>
    <scope>GENOME REANNOTATION</scope>
    <source>
        <strain evidence="2">A17</strain>
        <strain evidence="3 4">cv. Jemalong A17</strain>
    </source>
</reference>
<accession>A0A0C3WU75</accession>
<protein>
    <recommendedName>
        <fullName evidence="1">RNase H type-1 domain-containing protein</fullName>
    </recommendedName>
</protein>
<name>G7JJJ7_MEDTR</name>
<dbReference type="GO" id="GO:0004523">
    <property type="term" value="F:RNA-DNA hybrid ribonuclease activity"/>
    <property type="evidence" value="ECO:0007669"/>
    <property type="project" value="InterPro"/>
</dbReference>
<dbReference type="AlphaFoldDB" id="G7JJJ7"/>
<gene>
    <name evidence="2" type="ordered locus">MTR_4g029360</name>
</gene>
<dbReference type="GO" id="GO:0003676">
    <property type="term" value="F:nucleic acid binding"/>
    <property type="evidence" value="ECO:0007669"/>
    <property type="project" value="InterPro"/>
</dbReference>
<sequence>LIGLWDDVSAALQTNDSAEEVIYALLNNFPVDLQQRLPDILWSLWKYRNLKLWKNKHELCVPIVKRARHLIEGWLVAHAPPTNSQSQYGLTISHHVSHPLVVAIKWQKQTPGRFKCNFDTFFSSLWNRTGIRFFLRDEVGTCVLAQIMSFSAKYSVDVGEALGLLYVLQWFANMQADRVDFVVASKVTYDAFNSSRHDVTEFDHVITTCQNLFSLSFTNSRVEFSRR</sequence>
<evidence type="ECO:0000313" key="3">
    <source>
        <dbReference type="EnsemblPlants" id="AES87543"/>
    </source>
</evidence>
<evidence type="ECO:0000259" key="1">
    <source>
        <dbReference type="Pfam" id="PF13456"/>
    </source>
</evidence>